<dbReference type="Proteomes" id="UP001271789">
    <property type="component" value="Unassembled WGS sequence"/>
</dbReference>
<comment type="caution">
    <text evidence="3">The sequence shown here is derived from an EMBL/GenBank/DDBJ whole genome shotgun (WGS) entry which is preliminary data.</text>
</comment>
<dbReference type="RefSeq" id="WP_338098992.1">
    <property type="nucleotide sequence ID" value="NZ_JAWDKD010000008.1"/>
</dbReference>
<dbReference type="AlphaFoldDB" id="A0AAE4MHA1"/>
<dbReference type="PANTHER" id="PTHR43324">
    <property type="match status" value="1"/>
</dbReference>
<dbReference type="InterPro" id="IPR023404">
    <property type="entry name" value="rSAM_horseshoe"/>
</dbReference>
<dbReference type="GO" id="GO:0051536">
    <property type="term" value="F:iron-sulfur cluster binding"/>
    <property type="evidence" value="ECO:0007669"/>
    <property type="project" value="InterPro"/>
</dbReference>
<dbReference type="InterPro" id="IPR007197">
    <property type="entry name" value="rSAM"/>
</dbReference>
<dbReference type="SUPFAM" id="SSF47781">
    <property type="entry name" value="RuvA domain 2-like"/>
    <property type="match status" value="1"/>
</dbReference>
<dbReference type="Pfam" id="PF04055">
    <property type="entry name" value="Radical_SAM"/>
    <property type="match status" value="1"/>
</dbReference>
<dbReference type="PROSITE" id="PS51918">
    <property type="entry name" value="RADICAL_SAM"/>
    <property type="match status" value="1"/>
</dbReference>
<proteinExistence type="predicted"/>
<evidence type="ECO:0000259" key="2">
    <source>
        <dbReference type="PROSITE" id="PS51918"/>
    </source>
</evidence>
<dbReference type="GO" id="GO:0003824">
    <property type="term" value="F:catalytic activity"/>
    <property type="evidence" value="ECO:0007669"/>
    <property type="project" value="InterPro"/>
</dbReference>
<dbReference type="InterPro" id="IPR058240">
    <property type="entry name" value="rSAM_sf"/>
</dbReference>
<dbReference type="InterPro" id="IPR006638">
    <property type="entry name" value="Elp3/MiaA/NifB-like_rSAM"/>
</dbReference>
<reference evidence="3" key="1">
    <citation type="submission" date="2023-06" db="EMBL/GenBank/DDBJ databases">
        <title>Genome sequence of Methanosarcinaceae archaeon Ag5.</title>
        <authorList>
            <person name="Protasov E."/>
            <person name="Platt K."/>
            <person name="Poehlein A."/>
            <person name="Daniel R."/>
            <person name="Brune A."/>
        </authorList>
    </citation>
    <scope>NUCLEOTIDE SEQUENCE</scope>
    <source>
        <strain evidence="3">Ag5</strain>
    </source>
</reference>
<keyword evidence="4" id="KW-1185">Reference proteome</keyword>
<dbReference type="PANTHER" id="PTHR43324:SF1">
    <property type="entry name" value="RADICAL SAM CORE DOMAIN-CONTAINING PROTEIN"/>
    <property type="match status" value="1"/>
</dbReference>
<dbReference type="SFLD" id="SFLDG01082">
    <property type="entry name" value="B12-binding_domain_containing"/>
    <property type="match status" value="1"/>
</dbReference>
<sequence>MKNINKRGTLLFFVSMKIIILDGYVDEPACFGVPPYLSPYPRYVAGAFLDVGFSEEDILYLTIDQVRKAGKETAETFKTADCLIIISGMTVPGKYLTGVPITDEEIRALFRLSGGIKMLGGPIRLGYSQEGGKTATETELFLQKDVLIAKNDIESFVYDYFKNKNLNQNSSGDLVHRYRTTDEIARWSKNGAFIARQHPNFPNIICEIETYRGCGRKKHCSFCTESFYGRPDFREEDDIIAEVEQLYGAGVRHFRLGRQPDLFAYKGIDTGGQVLKPNPEAIEKLYAGIRRVAPDLLTLHMDNGNPITIAEFPDESAEILRTIVKYHTPGDVIAMGLESADPAVISANNLKASADQVLAAIRLVNEIGAKRGENGMPEILPGVNFVHGLTGETKKTFQLNAEFLKQVYDEGLMLRRINIRQVMAFPKTPIYENLSAAPESAAGHNHNRSRSKQNQSTQNKYFKDYKEQIRKEIDLPMLRRVVPVGTVLKDVFMEVHDTQAKSDITFGRQFGTYPLLVGVHGKLDLNQFYDIMITGHGYRSVSGIPYPVNINAVTAGMLKELPGLNAAMAEEVIRMRPYSGKEDLILRSPHGRLIEKFVVFDD</sequence>
<organism evidence="3 4">
    <name type="scientific">Methanolapillus africanus</name>
    <dbReference type="NCBI Taxonomy" id="3028297"/>
    <lineage>
        <taxon>Archaea</taxon>
        <taxon>Methanobacteriati</taxon>
        <taxon>Methanobacteriota</taxon>
        <taxon>Stenosarchaea group</taxon>
        <taxon>Methanomicrobia</taxon>
        <taxon>Methanosarcinales</taxon>
        <taxon>Methanosarcinaceae</taxon>
        <taxon>Methanolapillus</taxon>
    </lineage>
</organism>
<dbReference type="Gene3D" id="3.80.30.20">
    <property type="entry name" value="tm_1862 like domain"/>
    <property type="match status" value="1"/>
</dbReference>
<dbReference type="SFLD" id="SFLDS00029">
    <property type="entry name" value="Radical_SAM"/>
    <property type="match status" value="1"/>
</dbReference>
<evidence type="ECO:0000313" key="3">
    <source>
        <dbReference type="EMBL" id="MDV0446592.1"/>
    </source>
</evidence>
<evidence type="ECO:0000256" key="1">
    <source>
        <dbReference type="SAM" id="MobiDB-lite"/>
    </source>
</evidence>
<feature type="domain" description="Radical SAM core" evidence="2">
    <location>
        <begin position="200"/>
        <end position="476"/>
    </location>
</feature>
<dbReference type="CDD" id="cd01335">
    <property type="entry name" value="Radical_SAM"/>
    <property type="match status" value="1"/>
</dbReference>
<protein>
    <recommendedName>
        <fullName evidence="2">Radical SAM core domain-containing protein</fullName>
    </recommendedName>
</protein>
<gene>
    <name evidence="3" type="ORF">MsAg5_04380</name>
</gene>
<dbReference type="SMART" id="SM00729">
    <property type="entry name" value="Elp3"/>
    <property type="match status" value="1"/>
</dbReference>
<name>A0AAE4MHA1_9EURY</name>
<dbReference type="EMBL" id="JAWDKD010000008">
    <property type="protein sequence ID" value="MDV0446592.1"/>
    <property type="molecule type" value="Genomic_DNA"/>
</dbReference>
<feature type="region of interest" description="Disordered" evidence="1">
    <location>
        <begin position="439"/>
        <end position="460"/>
    </location>
</feature>
<dbReference type="SUPFAM" id="SSF102114">
    <property type="entry name" value="Radical SAM enzymes"/>
    <property type="match status" value="1"/>
</dbReference>
<dbReference type="InterPro" id="IPR010994">
    <property type="entry name" value="RuvA_2-like"/>
</dbReference>
<evidence type="ECO:0000313" key="4">
    <source>
        <dbReference type="Proteomes" id="UP001271789"/>
    </source>
</evidence>
<dbReference type="Gene3D" id="1.10.150.320">
    <property type="entry name" value="Photosystem II 12 kDa extrinsic protein"/>
    <property type="match status" value="1"/>
</dbReference>
<accession>A0AAE4MHA1</accession>